<dbReference type="EMBL" id="PSNX01000003">
    <property type="protein sequence ID" value="PPE67429.1"/>
    <property type="molecule type" value="Genomic_DNA"/>
</dbReference>
<dbReference type="GO" id="GO:0008081">
    <property type="term" value="F:phosphoric diester hydrolase activity"/>
    <property type="evidence" value="ECO:0007669"/>
    <property type="project" value="UniProtKB-ARBA"/>
</dbReference>
<dbReference type="InterPro" id="IPR003607">
    <property type="entry name" value="HD/PDEase_dom"/>
</dbReference>
<dbReference type="CDD" id="cd00077">
    <property type="entry name" value="HDc"/>
    <property type="match status" value="1"/>
</dbReference>
<evidence type="ECO:0000259" key="1">
    <source>
        <dbReference type="PROSITE" id="PS51832"/>
    </source>
</evidence>
<accession>A0A2S5SXS1</accession>
<feature type="domain" description="HD-GYP" evidence="1">
    <location>
        <begin position="109"/>
        <end position="305"/>
    </location>
</feature>
<dbReference type="AlphaFoldDB" id="A0A2S5SXS1"/>
<gene>
    <name evidence="2" type="ORF">C1704_04525</name>
</gene>
<dbReference type="Gene3D" id="1.10.3210.10">
    <property type="entry name" value="Hypothetical protein af1432"/>
    <property type="match status" value="1"/>
</dbReference>
<evidence type="ECO:0000313" key="2">
    <source>
        <dbReference type="EMBL" id="PPE67429.1"/>
    </source>
</evidence>
<dbReference type="InterPro" id="IPR037522">
    <property type="entry name" value="HD_GYP_dom"/>
</dbReference>
<reference evidence="2 3" key="1">
    <citation type="submission" date="2018-02" db="EMBL/GenBank/DDBJ databases">
        <title>Reclassifiation of [Polyangium] brachysporum DSM 7029 as Guopingzhaonella breviflexa gen. nov., sp. nov., a member of the family Comamonadaceae.</title>
        <authorList>
            <person name="Tang B."/>
        </authorList>
    </citation>
    <scope>NUCLEOTIDE SEQUENCE [LARGE SCALE GENOMIC DNA]</scope>
    <source>
        <strain evidence="2 3">BCRC 80649</strain>
    </source>
</reference>
<name>A0A2S5SXS1_9BURK</name>
<proteinExistence type="predicted"/>
<comment type="caution">
    <text evidence="2">The sequence shown here is derived from an EMBL/GenBank/DDBJ whole genome shotgun (WGS) entry which is preliminary data.</text>
</comment>
<dbReference type="SMART" id="SM00471">
    <property type="entry name" value="HDc"/>
    <property type="match status" value="1"/>
</dbReference>
<sequence>MIDAMLDARHYVRAVTELGEKRPVLTSRAIYNERGMKLLDAGVRVDARMYERLVEHRLTVPVEDSLTSDPAVNGRVLRETAESLLKRWPLFAAMGERHKAREVVLAALSSLPLPTPIGFCLTLARESFPDLFEHAVLTALTAGYLAWSPVARRHDVLLACAAGLLHDLGMLYIDPVLMAPEKRLSPEQRRQLYAHPLASAMLVERHHDYPREVVSAILEHHEHLDGSGYPRGLNGEAMSPLGRILSLAEVVTAMHGRGATDPELRLSVVLRMNRHRYDQELAHVLLDLLGECAVAGASAVTGDPVAQLHAVQGLLSGWAEVVSAQEPAAVLGRTTERVAEIGRALAGAGASPEQLQWLGDDVLDRRVQAELSLIAREAAWQVRSVSRELRRRWRLEPGQAYPGALERWLAEVARVCGPLVRGGSSPEG</sequence>
<keyword evidence="3" id="KW-1185">Reference proteome</keyword>
<dbReference type="PANTHER" id="PTHR43155">
    <property type="entry name" value="CYCLIC DI-GMP PHOSPHODIESTERASE PA4108-RELATED"/>
    <property type="match status" value="1"/>
</dbReference>
<dbReference type="PANTHER" id="PTHR43155:SF2">
    <property type="entry name" value="CYCLIC DI-GMP PHOSPHODIESTERASE PA4108"/>
    <property type="match status" value="1"/>
</dbReference>
<organism evidence="2 3">
    <name type="scientific">Caldimonas caldifontis</name>
    <dbReference type="NCBI Taxonomy" id="1452508"/>
    <lineage>
        <taxon>Bacteria</taxon>
        <taxon>Pseudomonadati</taxon>
        <taxon>Pseudomonadota</taxon>
        <taxon>Betaproteobacteria</taxon>
        <taxon>Burkholderiales</taxon>
        <taxon>Sphaerotilaceae</taxon>
        <taxon>Caldimonas</taxon>
    </lineage>
</organism>
<dbReference type="Pfam" id="PF13487">
    <property type="entry name" value="HD_5"/>
    <property type="match status" value="1"/>
</dbReference>
<evidence type="ECO:0000313" key="3">
    <source>
        <dbReference type="Proteomes" id="UP000238605"/>
    </source>
</evidence>
<dbReference type="PROSITE" id="PS51832">
    <property type="entry name" value="HD_GYP"/>
    <property type="match status" value="1"/>
</dbReference>
<protein>
    <recommendedName>
        <fullName evidence="1">HD-GYP domain-containing protein</fullName>
    </recommendedName>
</protein>
<dbReference type="Proteomes" id="UP000238605">
    <property type="component" value="Unassembled WGS sequence"/>
</dbReference>
<dbReference type="SUPFAM" id="SSF109604">
    <property type="entry name" value="HD-domain/PDEase-like"/>
    <property type="match status" value="1"/>
</dbReference>